<dbReference type="EMBL" id="HADY01020151">
    <property type="protein sequence ID" value="SBP58636.1"/>
    <property type="molecule type" value="Transcribed_RNA"/>
</dbReference>
<accession>A0A1A8AVY5</accession>
<reference evidence="1" key="1">
    <citation type="submission" date="2016-05" db="EMBL/GenBank/DDBJ databases">
        <authorList>
            <person name="Lavstsen T."/>
            <person name="Jespersen J.S."/>
        </authorList>
    </citation>
    <scope>NUCLEOTIDE SEQUENCE</scope>
    <source>
        <tissue evidence="1">Brain</tissue>
    </source>
</reference>
<feature type="non-terminal residue" evidence="1">
    <location>
        <position position="1"/>
    </location>
</feature>
<protein>
    <submittedName>
        <fullName evidence="1">Uncharacterized protein</fullName>
    </submittedName>
</protein>
<dbReference type="AlphaFoldDB" id="A0A1A8AVY5"/>
<reference evidence="1" key="2">
    <citation type="submission" date="2016-06" db="EMBL/GenBank/DDBJ databases">
        <title>The genome of a short-lived fish provides insights into sex chromosome evolution and the genetic control of aging.</title>
        <authorList>
            <person name="Reichwald K."/>
            <person name="Felder M."/>
            <person name="Petzold A."/>
            <person name="Koch P."/>
            <person name="Groth M."/>
            <person name="Platzer M."/>
        </authorList>
    </citation>
    <scope>NUCLEOTIDE SEQUENCE</scope>
    <source>
        <tissue evidence="1">Brain</tissue>
    </source>
</reference>
<proteinExistence type="predicted"/>
<evidence type="ECO:0000313" key="1">
    <source>
        <dbReference type="EMBL" id="SBP58636.1"/>
    </source>
</evidence>
<name>A0A1A8AVY5_NOTFU</name>
<gene>
    <name evidence="1" type="primary">Nfu_g_1_022384</name>
</gene>
<feature type="non-terminal residue" evidence="1">
    <location>
        <position position="90"/>
    </location>
</feature>
<organism evidence="1">
    <name type="scientific">Nothobranchius furzeri</name>
    <name type="common">Turquoise killifish</name>
    <dbReference type="NCBI Taxonomy" id="105023"/>
    <lineage>
        <taxon>Eukaryota</taxon>
        <taxon>Metazoa</taxon>
        <taxon>Chordata</taxon>
        <taxon>Craniata</taxon>
        <taxon>Vertebrata</taxon>
        <taxon>Euteleostomi</taxon>
        <taxon>Actinopterygii</taxon>
        <taxon>Neopterygii</taxon>
        <taxon>Teleostei</taxon>
        <taxon>Neoteleostei</taxon>
        <taxon>Acanthomorphata</taxon>
        <taxon>Ovalentaria</taxon>
        <taxon>Atherinomorphae</taxon>
        <taxon>Cyprinodontiformes</taxon>
        <taxon>Nothobranchiidae</taxon>
        <taxon>Nothobranchius</taxon>
    </lineage>
</organism>
<sequence length="90" mass="9958">FPTSFSVSSQACIQGPAQLVIKGHAQISKAEWFWRICRYSGDCAGQTLFPFSSSIKQNSDFLCLFSSLCMVSRGLNLTPTTRDGLLCIRM</sequence>